<name>A0ABP8IDY0_9BURK</name>
<evidence type="ECO:0000313" key="1">
    <source>
        <dbReference type="EMBL" id="GAA4356913.1"/>
    </source>
</evidence>
<dbReference type="Pfam" id="PF06240">
    <property type="entry name" value="COXG"/>
    <property type="match status" value="1"/>
</dbReference>
<dbReference type="Gene3D" id="3.30.530.20">
    <property type="match status" value="1"/>
</dbReference>
<dbReference type="PANTHER" id="PTHR38588">
    <property type="entry name" value="BLL0334 PROTEIN"/>
    <property type="match status" value="1"/>
</dbReference>
<organism evidence="1 2">
    <name type="scientific">Variovorax defluvii</name>
    <dbReference type="NCBI Taxonomy" id="913761"/>
    <lineage>
        <taxon>Bacteria</taxon>
        <taxon>Pseudomonadati</taxon>
        <taxon>Pseudomonadota</taxon>
        <taxon>Betaproteobacteria</taxon>
        <taxon>Burkholderiales</taxon>
        <taxon>Comamonadaceae</taxon>
        <taxon>Variovorax</taxon>
    </lineage>
</organism>
<dbReference type="SUPFAM" id="SSF55961">
    <property type="entry name" value="Bet v1-like"/>
    <property type="match status" value="1"/>
</dbReference>
<dbReference type="InterPro" id="IPR010419">
    <property type="entry name" value="CO_DH_gsu"/>
</dbReference>
<evidence type="ECO:0000313" key="2">
    <source>
        <dbReference type="Proteomes" id="UP001500975"/>
    </source>
</evidence>
<dbReference type="EMBL" id="BAABGJ010000081">
    <property type="protein sequence ID" value="GAA4356913.1"/>
    <property type="molecule type" value="Genomic_DNA"/>
</dbReference>
<gene>
    <name evidence="1" type="ORF">GCM10023165_50290</name>
</gene>
<accession>A0ABP8IDY0</accession>
<keyword evidence="2" id="KW-1185">Reference proteome</keyword>
<protein>
    <recommendedName>
        <fullName evidence="3">Carbon monoxide dehydrogenase</fullName>
    </recommendedName>
</protein>
<reference evidence="2" key="1">
    <citation type="journal article" date="2019" name="Int. J. Syst. Evol. Microbiol.">
        <title>The Global Catalogue of Microorganisms (GCM) 10K type strain sequencing project: providing services to taxonomists for standard genome sequencing and annotation.</title>
        <authorList>
            <consortium name="The Broad Institute Genomics Platform"/>
            <consortium name="The Broad Institute Genome Sequencing Center for Infectious Disease"/>
            <person name="Wu L."/>
            <person name="Ma J."/>
        </authorList>
    </citation>
    <scope>NUCLEOTIDE SEQUENCE [LARGE SCALE GENOMIC DNA]</scope>
    <source>
        <strain evidence="2">JCM 17804</strain>
    </source>
</reference>
<sequence length="200" mass="21487">MQGPRNKEFSEMEVTIDKKVPLDAGIERSWALLSDVRAVAACMPGAQITEQLDARRYKGMVVSRVGPAVLKFSGEIEVLSIDPTRREIQLLGKANDQTGSSASMNLTASVVPGDGPGHSTLVGSATMSVGGKLAQFSGRLIGPASDAILVQFSDNFRAAAANQPETETETVAPASPSARPLSATSLLWLMVRRWFKRRFR</sequence>
<comment type="caution">
    <text evidence="1">The sequence shown here is derived from an EMBL/GenBank/DDBJ whole genome shotgun (WGS) entry which is preliminary data.</text>
</comment>
<evidence type="ECO:0008006" key="3">
    <source>
        <dbReference type="Google" id="ProtNLM"/>
    </source>
</evidence>
<dbReference type="CDD" id="cd07823">
    <property type="entry name" value="SRPBCC_5"/>
    <property type="match status" value="1"/>
</dbReference>
<dbReference type="InterPro" id="IPR023393">
    <property type="entry name" value="START-like_dom_sf"/>
</dbReference>
<dbReference type="Proteomes" id="UP001500975">
    <property type="component" value="Unassembled WGS sequence"/>
</dbReference>
<proteinExistence type="predicted"/>
<dbReference type="PANTHER" id="PTHR38588:SF1">
    <property type="entry name" value="BLL0334 PROTEIN"/>
    <property type="match status" value="1"/>
</dbReference>